<dbReference type="PROSITE" id="PS50931">
    <property type="entry name" value="HTH_LYSR"/>
    <property type="match status" value="1"/>
</dbReference>
<evidence type="ECO:0000256" key="1">
    <source>
        <dbReference type="ARBA" id="ARBA00009437"/>
    </source>
</evidence>
<dbReference type="GO" id="GO:0003700">
    <property type="term" value="F:DNA-binding transcription factor activity"/>
    <property type="evidence" value="ECO:0007669"/>
    <property type="project" value="InterPro"/>
</dbReference>
<dbReference type="Pfam" id="PF03466">
    <property type="entry name" value="LysR_substrate"/>
    <property type="match status" value="1"/>
</dbReference>
<dbReference type="CDD" id="cd08422">
    <property type="entry name" value="PBP2_CrgA_like"/>
    <property type="match status" value="1"/>
</dbReference>
<evidence type="ECO:0000256" key="4">
    <source>
        <dbReference type="ARBA" id="ARBA00023163"/>
    </source>
</evidence>
<dbReference type="RefSeq" id="WP_126608714.1">
    <property type="nucleotide sequence ID" value="NZ_AP025144.1"/>
</dbReference>
<dbReference type="InterPro" id="IPR000847">
    <property type="entry name" value="LysR_HTH_N"/>
</dbReference>
<dbReference type="Pfam" id="PF00126">
    <property type="entry name" value="HTH_1"/>
    <property type="match status" value="1"/>
</dbReference>
<evidence type="ECO:0000259" key="5">
    <source>
        <dbReference type="PROSITE" id="PS50931"/>
    </source>
</evidence>
<keyword evidence="2" id="KW-0805">Transcription regulation</keyword>
<organism evidence="6 7">
    <name type="scientific">Vibrio penaeicida</name>
    <dbReference type="NCBI Taxonomy" id="104609"/>
    <lineage>
        <taxon>Bacteria</taxon>
        <taxon>Pseudomonadati</taxon>
        <taxon>Pseudomonadota</taxon>
        <taxon>Gammaproteobacteria</taxon>
        <taxon>Vibrionales</taxon>
        <taxon>Vibrionaceae</taxon>
        <taxon>Vibrio</taxon>
    </lineage>
</organism>
<comment type="similarity">
    <text evidence="1">Belongs to the LysR transcriptional regulatory family.</text>
</comment>
<protein>
    <submittedName>
        <fullName evidence="6">LysR family transcriptional regulator</fullName>
    </submittedName>
</protein>
<name>A0AAV5NXA7_9VIBR</name>
<sequence>MINFNDLQVLKAIADKGSFGAAAQVLNMPTSTVSRRLSELEKELGVALVQRTSRSASLTEAGSILNQQASPHVQGLIDSVSFLQEQSSSISGKLTVVSPIFLSYFRLSSWIAEFQALHPKLDIEYRISNKLDDLLSDQIDVAIRPGPLKDSSLVARKLYQTKMSIFASPTWLKKHKLPKHPSQLNQMESLTIPYLARDWRVFKGNHNEVIATRYRVFSNDFGPLSEALIHGDRLGVLPTTFGEEFVKKGQLIKLLPDYQVETPGPIYGVYPSKKYLSQKTQALLHFLEMKFSQL</sequence>
<dbReference type="PANTHER" id="PTHR30537:SF68">
    <property type="entry name" value="TRANSCRIPTIONAL REGULATOR-RELATED"/>
    <property type="match status" value="1"/>
</dbReference>
<evidence type="ECO:0000256" key="2">
    <source>
        <dbReference type="ARBA" id="ARBA00023015"/>
    </source>
</evidence>
<dbReference type="GO" id="GO:0006351">
    <property type="term" value="P:DNA-templated transcription"/>
    <property type="evidence" value="ECO:0007669"/>
    <property type="project" value="TreeGrafter"/>
</dbReference>
<dbReference type="InterPro" id="IPR036390">
    <property type="entry name" value="WH_DNA-bd_sf"/>
</dbReference>
<dbReference type="Gene3D" id="1.10.10.10">
    <property type="entry name" value="Winged helix-like DNA-binding domain superfamily/Winged helix DNA-binding domain"/>
    <property type="match status" value="1"/>
</dbReference>
<feature type="domain" description="HTH lysR-type" evidence="5">
    <location>
        <begin position="2"/>
        <end position="59"/>
    </location>
</feature>
<dbReference type="Proteomes" id="UP001156690">
    <property type="component" value="Unassembled WGS sequence"/>
</dbReference>
<dbReference type="InterPro" id="IPR058163">
    <property type="entry name" value="LysR-type_TF_proteobact-type"/>
</dbReference>
<dbReference type="SUPFAM" id="SSF46785">
    <property type="entry name" value="Winged helix' DNA-binding domain"/>
    <property type="match status" value="1"/>
</dbReference>
<proteinExistence type="inferred from homology"/>
<comment type="caution">
    <text evidence="6">The sequence shown here is derived from an EMBL/GenBank/DDBJ whole genome shotgun (WGS) entry which is preliminary data.</text>
</comment>
<reference evidence="7" key="1">
    <citation type="journal article" date="2019" name="Int. J. Syst. Evol. Microbiol.">
        <title>The Global Catalogue of Microorganisms (GCM) 10K type strain sequencing project: providing services to taxonomists for standard genome sequencing and annotation.</title>
        <authorList>
            <consortium name="The Broad Institute Genomics Platform"/>
            <consortium name="The Broad Institute Genome Sequencing Center for Infectious Disease"/>
            <person name="Wu L."/>
            <person name="Ma J."/>
        </authorList>
    </citation>
    <scope>NUCLEOTIDE SEQUENCE [LARGE SCALE GENOMIC DNA]</scope>
    <source>
        <strain evidence="7">NBRC 15640</strain>
    </source>
</reference>
<keyword evidence="4" id="KW-0804">Transcription</keyword>
<accession>A0AAV5NXA7</accession>
<dbReference type="EMBL" id="BSNX01000067">
    <property type="protein sequence ID" value="GLQ75193.1"/>
    <property type="molecule type" value="Genomic_DNA"/>
</dbReference>
<dbReference type="SUPFAM" id="SSF53850">
    <property type="entry name" value="Periplasmic binding protein-like II"/>
    <property type="match status" value="1"/>
</dbReference>
<dbReference type="InterPro" id="IPR005119">
    <property type="entry name" value="LysR_subst-bd"/>
</dbReference>
<dbReference type="Gene3D" id="3.40.190.290">
    <property type="match status" value="1"/>
</dbReference>
<dbReference type="PANTHER" id="PTHR30537">
    <property type="entry name" value="HTH-TYPE TRANSCRIPTIONAL REGULATOR"/>
    <property type="match status" value="1"/>
</dbReference>
<dbReference type="FunFam" id="1.10.10.10:FF:000001">
    <property type="entry name" value="LysR family transcriptional regulator"/>
    <property type="match status" value="1"/>
</dbReference>
<dbReference type="AlphaFoldDB" id="A0AAV5NXA7"/>
<dbReference type="InterPro" id="IPR036388">
    <property type="entry name" value="WH-like_DNA-bd_sf"/>
</dbReference>
<evidence type="ECO:0000256" key="3">
    <source>
        <dbReference type="ARBA" id="ARBA00023125"/>
    </source>
</evidence>
<dbReference type="GO" id="GO:0043565">
    <property type="term" value="F:sequence-specific DNA binding"/>
    <property type="evidence" value="ECO:0007669"/>
    <property type="project" value="TreeGrafter"/>
</dbReference>
<keyword evidence="3" id="KW-0238">DNA-binding</keyword>
<keyword evidence="7" id="KW-1185">Reference proteome</keyword>
<gene>
    <name evidence="6" type="ORF">GCM10007932_45550</name>
</gene>
<evidence type="ECO:0000313" key="7">
    <source>
        <dbReference type="Proteomes" id="UP001156690"/>
    </source>
</evidence>
<evidence type="ECO:0000313" key="6">
    <source>
        <dbReference type="EMBL" id="GLQ75193.1"/>
    </source>
</evidence>